<evidence type="ECO:0000313" key="9">
    <source>
        <dbReference type="Proteomes" id="UP000595064"/>
    </source>
</evidence>
<keyword evidence="2" id="KW-0805">Transcription regulation</keyword>
<dbReference type="GO" id="GO:0032993">
    <property type="term" value="C:protein-DNA complex"/>
    <property type="evidence" value="ECO:0007669"/>
    <property type="project" value="TreeGrafter"/>
</dbReference>
<dbReference type="KEGG" id="dla:I6G47_02085"/>
<name>A0A1H3U9Z7_9BURK</name>
<dbReference type="PANTHER" id="PTHR30346">
    <property type="entry name" value="TRANSCRIPTIONAL DUAL REGULATOR HCAR-RELATED"/>
    <property type="match status" value="1"/>
</dbReference>
<dbReference type="SUPFAM" id="SSF46785">
    <property type="entry name" value="Winged helix' DNA-binding domain"/>
    <property type="match status" value="1"/>
</dbReference>
<dbReference type="SUPFAM" id="SSF53850">
    <property type="entry name" value="Periplasmic binding protein-like II"/>
    <property type="match status" value="1"/>
</dbReference>
<gene>
    <name evidence="6" type="ORF">I6G47_02085</name>
    <name evidence="7" type="ORF">SAMN05421547_14029</name>
</gene>
<dbReference type="Gene3D" id="3.40.190.10">
    <property type="entry name" value="Periplasmic binding protein-like II"/>
    <property type="match status" value="2"/>
</dbReference>
<dbReference type="CDD" id="cd08414">
    <property type="entry name" value="PBP2_LTTR_aromatics_like"/>
    <property type="match status" value="1"/>
</dbReference>
<dbReference type="AlphaFoldDB" id="A0A1H3U9Z7"/>
<evidence type="ECO:0000313" key="8">
    <source>
        <dbReference type="Proteomes" id="UP000183417"/>
    </source>
</evidence>
<dbReference type="PROSITE" id="PS50931">
    <property type="entry name" value="HTH_LYSR"/>
    <property type="match status" value="1"/>
</dbReference>
<dbReference type="InterPro" id="IPR000847">
    <property type="entry name" value="LysR_HTH_N"/>
</dbReference>
<dbReference type="Proteomes" id="UP000595064">
    <property type="component" value="Chromosome"/>
</dbReference>
<dbReference type="Proteomes" id="UP000183417">
    <property type="component" value="Unassembled WGS sequence"/>
</dbReference>
<evidence type="ECO:0000313" key="7">
    <source>
        <dbReference type="EMBL" id="SDZ59226.1"/>
    </source>
</evidence>
<evidence type="ECO:0000313" key="6">
    <source>
        <dbReference type="EMBL" id="QPS81896.1"/>
    </source>
</evidence>
<keyword evidence="4" id="KW-0804">Transcription</keyword>
<accession>A0A1H3U9Z7</accession>
<dbReference type="GeneID" id="94691646"/>
<dbReference type="EMBL" id="FNPE01000040">
    <property type="protein sequence ID" value="SDZ59226.1"/>
    <property type="molecule type" value="Genomic_DNA"/>
</dbReference>
<comment type="similarity">
    <text evidence="1">Belongs to the LysR transcriptional regulatory family.</text>
</comment>
<dbReference type="PRINTS" id="PR00039">
    <property type="entry name" value="HTHLYSR"/>
</dbReference>
<dbReference type="InterPro" id="IPR036390">
    <property type="entry name" value="WH_DNA-bd_sf"/>
</dbReference>
<evidence type="ECO:0000259" key="5">
    <source>
        <dbReference type="PROSITE" id="PS50931"/>
    </source>
</evidence>
<protein>
    <submittedName>
        <fullName evidence="7">DNA-binding transcriptional regulator, LysR family</fullName>
    </submittedName>
    <submittedName>
        <fullName evidence="6">LysR family transcriptional regulator</fullName>
    </submittedName>
</protein>
<dbReference type="EMBL" id="CP065748">
    <property type="protein sequence ID" value="QPS81896.1"/>
    <property type="molecule type" value="Genomic_DNA"/>
</dbReference>
<dbReference type="InterPro" id="IPR036388">
    <property type="entry name" value="WH-like_DNA-bd_sf"/>
</dbReference>
<evidence type="ECO:0000256" key="2">
    <source>
        <dbReference type="ARBA" id="ARBA00023015"/>
    </source>
</evidence>
<dbReference type="RefSeq" id="WP_016450439.1">
    <property type="nucleotide sequence ID" value="NZ_AP025556.1"/>
</dbReference>
<evidence type="ECO:0000256" key="3">
    <source>
        <dbReference type="ARBA" id="ARBA00023125"/>
    </source>
</evidence>
<feature type="domain" description="HTH lysR-type" evidence="5">
    <location>
        <begin position="1"/>
        <end position="58"/>
    </location>
</feature>
<keyword evidence="9" id="KW-1185">Reference proteome</keyword>
<dbReference type="PANTHER" id="PTHR30346:SF0">
    <property type="entry name" value="HCA OPERON TRANSCRIPTIONAL ACTIVATOR HCAR"/>
    <property type="match status" value="1"/>
</dbReference>
<organism evidence="7 8">
    <name type="scientific">Delftia lacustris</name>
    <dbReference type="NCBI Taxonomy" id="558537"/>
    <lineage>
        <taxon>Bacteria</taxon>
        <taxon>Pseudomonadati</taxon>
        <taxon>Pseudomonadota</taxon>
        <taxon>Betaproteobacteria</taxon>
        <taxon>Burkholderiales</taxon>
        <taxon>Comamonadaceae</taxon>
        <taxon>Delftia</taxon>
    </lineage>
</organism>
<dbReference type="Gene3D" id="1.10.10.10">
    <property type="entry name" value="Winged helix-like DNA-binding domain superfamily/Winged helix DNA-binding domain"/>
    <property type="match status" value="1"/>
</dbReference>
<sequence>METRHLRYFLAVVDQGSVSRAADWLGIAQPALSQTLARMEKDLGVQLFQRSRQGALPTPAALAMLDDVRTSVARIDAAASRAREIARGSAGQLTVGLVSSALFGTLPRALRALRQQAPGVRVILREMSNAEQAEALQTGAIDIGLMHTPVAVGGRMRERQLLRERLVAAVPDEFQIGEDGQVSLAQIAEAGLVMYPQAQLPVLHAGILDALRKAGHEAHVAQEANRTLTVLACVAGGCGVALLPSWIRSMDFRGVRFCEVRDGRSLPSLDLSAIWPARSTPTLADLFAHLDLGKD</sequence>
<proteinExistence type="inferred from homology"/>
<dbReference type="GO" id="GO:0003700">
    <property type="term" value="F:DNA-binding transcription factor activity"/>
    <property type="evidence" value="ECO:0007669"/>
    <property type="project" value="InterPro"/>
</dbReference>
<dbReference type="FunFam" id="1.10.10.10:FF:000001">
    <property type="entry name" value="LysR family transcriptional regulator"/>
    <property type="match status" value="1"/>
</dbReference>
<evidence type="ECO:0000256" key="1">
    <source>
        <dbReference type="ARBA" id="ARBA00009437"/>
    </source>
</evidence>
<reference evidence="7 8" key="1">
    <citation type="submission" date="2016-10" db="EMBL/GenBank/DDBJ databases">
        <authorList>
            <person name="de Groot N.N."/>
        </authorList>
    </citation>
    <scope>NUCLEOTIDE SEQUENCE [LARGE SCALE GENOMIC DNA]</scope>
    <source>
        <strain evidence="7 8">LMG 24775</strain>
    </source>
</reference>
<keyword evidence="3 7" id="KW-0238">DNA-binding</keyword>
<dbReference type="Pfam" id="PF03466">
    <property type="entry name" value="LysR_substrate"/>
    <property type="match status" value="1"/>
</dbReference>
<reference evidence="6 9" key="2">
    <citation type="submission" date="2020-12" db="EMBL/GenBank/DDBJ databases">
        <title>FDA dAtabase for Regulatory Grade micrObial Sequences (FDA-ARGOS): Supporting development and validation of Infectious Disease Dx tests.</title>
        <authorList>
            <person name="Sproer C."/>
            <person name="Gronow S."/>
            <person name="Severitt S."/>
            <person name="Schroder I."/>
            <person name="Tallon L."/>
            <person name="Sadzewicz L."/>
            <person name="Zhao X."/>
            <person name="Boylan J."/>
            <person name="Ott S."/>
            <person name="Bowen H."/>
            <person name="Vavikolanu K."/>
            <person name="Mehta A."/>
            <person name="Aluvathingal J."/>
            <person name="Nadendla S."/>
            <person name="Lowell S."/>
            <person name="Myers T."/>
            <person name="Yan Y."/>
            <person name="Sichtig H."/>
        </authorList>
    </citation>
    <scope>NUCLEOTIDE SEQUENCE [LARGE SCALE GENOMIC DNA]</scope>
    <source>
        <strain evidence="6 9">FDAARGOS_890</strain>
    </source>
</reference>
<dbReference type="Pfam" id="PF00126">
    <property type="entry name" value="HTH_1"/>
    <property type="match status" value="1"/>
</dbReference>
<evidence type="ECO:0000256" key="4">
    <source>
        <dbReference type="ARBA" id="ARBA00023163"/>
    </source>
</evidence>
<dbReference type="InterPro" id="IPR005119">
    <property type="entry name" value="LysR_subst-bd"/>
</dbReference>
<dbReference type="GO" id="GO:0003677">
    <property type="term" value="F:DNA binding"/>
    <property type="evidence" value="ECO:0007669"/>
    <property type="project" value="UniProtKB-KW"/>
</dbReference>